<comment type="function">
    <text evidence="1">Stereospecific condensation of phosphoenolpyruvate (PEP) and D-erythrose-4-phosphate (E4P) giving rise to 3-deoxy-D-arabino-heptulosonate-7-phosphate (DAHP).</text>
</comment>
<keyword evidence="7" id="KW-0057">Aromatic amino acid biosynthesis</keyword>
<accession>A0A1K0K8K0</accession>
<dbReference type="SUPFAM" id="SSF51569">
    <property type="entry name" value="Aldolase"/>
    <property type="match status" value="1"/>
</dbReference>
<dbReference type="GO" id="GO:0009073">
    <property type="term" value="P:aromatic amino acid family biosynthetic process"/>
    <property type="evidence" value="ECO:0007669"/>
    <property type="project" value="UniProtKB-KW"/>
</dbReference>
<name>A0A1K0K8K0_9HYPH</name>
<evidence type="ECO:0000256" key="7">
    <source>
        <dbReference type="ARBA" id="ARBA00023141"/>
    </source>
</evidence>
<sequence length="107" mass="11351">MAASIEAKLDPRIMIDASHANSRKNPENQPAVLQDVAQQLADGNHAIIGSMVESNIVGGRQDLIPGKQLVYGQSVTDGCIDWPTTVETLDTLASGVKARRATNKAKA</sequence>
<evidence type="ECO:0000256" key="10">
    <source>
        <dbReference type="ARBA" id="ARBA00032193"/>
    </source>
</evidence>
<dbReference type="EC" id="2.5.1.54" evidence="4"/>
<comment type="similarity">
    <text evidence="3">Belongs to the class-I DAHP synthase family.</text>
</comment>
<reference evidence="14" key="1">
    <citation type="submission" date="2016-10" db="EMBL/GenBank/DDBJ databases">
        <authorList>
            <person name="Wibberg D."/>
        </authorList>
    </citation>
    <scope>NUCLEOTIDE SEQUENCE [LARGE SCALE GENOMIC DNA]</scope>
</reference>
<evidence type="ECO:0000256" key="6">
    <source>
        <dbReference type="ARBA" id="ARBA00022679"/>
    </source>
</evidence>
<evidence type="ECO:0000256" key="2">
    <source>
        <dbReference type="ARBA" id="ARBA00004688"/>
    </source>
</evidence>
<proteinExistence type="inferred from homology"/>
<evidence type="ECO:0000256" key="8">
    <source>
        <dbReference type="ARBA" id="ARBA00031111"/>
    </source>
</evidence>
<comment type="catalytic activity">
    <reaction evidence="11">
        <text>D-erythrose 4-phosphate + phosphoenolpyruvate + H2O = 7-phospho-2-dehydro-3-deoxy-D-arabino-heptonate + phosphate</text>
        <dbReference type="Rhea" id="RHEA:14717"/>
        <dbReference type="ChEBI" id="CHEBI:15377"/>
        <dbReference type="ChEBI" id="CHEBI:16897"/>
        <dbReference type="ChEBI" id="CHEBI:43474"/>
        <dbReference type="ChEBI" id="CHEBI:58394"/>
        <dbReference type="ChEBI" id="CHEBI:58702"/>
        <dbReference type="EC" id="2.5.1.54"/>
    </reaction>
</comment>
<dbReference type="GO" id="GO:0003849">
    <property type="term" value="F:3-deoxy-7-phosphoheptulonate synthase activity"/>
    <property type="evidence" value="ECO:0007669"/>
    <property type="project" value="UniProtKB-EC"/>
</dbReference>
<dbReference type="Proteomes" id="UP000183063">
    <property type="component" value="Unassembled WGS sequence"/>
</dbReference>
<dbReference type="UniPathway" id="UPA00053">
    <property type="reaction ID" value="UER00084"/>
</dbReference>
<dbReference type="EMBL" id="FNXB01000056">
    <property type="protein sequence ID" value="SEI19369.1"/>
    <property type="molecule type" value="Genomic_DNA"/>
</dbReference>
<dbReference type="Gene3D" id="3.20.20.70">
    <property type="entry name" value="Aldolase class I"/>
    <property type="match status" value="1"/>
</dbReference>
<evidence type="ECO:0000313" key="14">
    <source>
        <dbReference type="Proteomes" id="UP000183063"/>
    </source>
</evidence>
<evidence type="ECO:0000313" key="13">
    <source>
        <dbReference type="EMBL" id="SEI19369.1"/>
    </source>
</evidence>
<dbReference type="InterPro" id="IPR006218">
    <property type="entry name" value="DAHP1/KDSA"/>
</dbReference>
<evidence type="ECO:0000256" key="9">
    <source>
        <dbReference type="ARBA" id="ARBA00031349"/>
    </source>
</evidence>
<evidence type="ECO:0000256" key="5">
    <source>
        <dbReference type="ARBA" id="ARBA00022605"/>
    </source>
</evidence>
<evidence type="ECO:0000259" key="12">
    <source>
        <dbReference type="Pfam" id="PF00793"/>
    </source>
</evidence>
<dbReference type="AlphaFoldDB" id="A0A1K0K8K0"/>
<feature type="domain" description="DAHP synthetase I/KDSA" evidence="12">
    <location>
        <begin position="7"/>
        <end position="87"/>
    </location>
</feature>
<evidence type="ECO:0000256" key="1">
    <source>
        <dbReference type="ARBA" id="ARBA00003726"/>
    </source>
</evidence>
<keyword evidence="5" id="KW-0028">Amino-acid biosynthesis</keyword>
<organism evidence="13 14">
    <name type="scientific">Rhizobium tibeticum</name>
    <dbReference type="NCBI Taxonomy" id="501024"/>
    <lineage>
        <taxon>Bacteria</taxon>
        <taxon>Pseudomonadati</taxon>
        <taxon>Pseudomonadota</taxon>
        <taxon>Alphaproteobacteria</taxon>
        <taxon>Hyphomicrobiales</taxon>
        <taxon>Rhizobiaceae</taxon>
        <taxon>Rhizobium/Agrobacterium group</taxon>
        <taxon>Rhizobium</taxon>
    </lineage>
</organism>
<dbReference type="InterPro" id="IPR006219">
    <property type="entry name" value="DAHP_synth_1"/>
</dbReference>
<protein>
    <recommendedName>
        <fullName evidence="4">3-deoxy-7-phosphoheptulonate synthase</fullName>
        <ecNumber evidence="4">2.5.1.54</ecNumber>
    </recommendedName>
    <alternativeName>
        <fullName evidence="10">3-deoxy-D-arabino-heptulosonate 7-phosphate synthase</fullName>
    </alternativeName>
    <alternativeName>
        <fullName evidence="9">DAHP synthase</fullName>
    </alternativeName>
    <alternativeName>
        <fullName evidence="8">Phospho-2-keto-3-deoxyheptonate aldolase</fullName>
    </alternativeName>
</protein>
<dbReference type="Pfam" id="PF00793">
    <property type="entry name" value="DAHP_synth_1"/>
    <property type="match status" value="1"/>
</dbReference>
<evidence type="ECO:0000256" key="11">
    <source>
        <dbReference type="ARBA" id="ARBA00047508"/>
    </source>
</evidence>
<keyword evidence="6 13" id="KW-0808">Transferase</keyword>
<dbReference type="PANTHER" id="PTHR21225">
    <property type="entry name" value="PHOSPHO-2-DEHYDRO-3-DEOXYHEPTONATE ALDOLASE DAHP SYNTHETASE"/>
    <property type="match status" value="1"/>
</dbReference>
<dbReference type="GO" id="GO:0005737">
    <property type="term" value="C:cytoplasm"/>
    <property type="evidence" value="ECO:0007669"/>
    <property type="project" value="TreeGrafter"/>
</dbReference>
<dbReference type="GO" id="GO:0009423">
    <property type="term" value="P:chorismate biosynthetic process"/>
    <property type="evidence" value="ECO:0007669"/>
    <property type="project" value="UniProtKB-UniPathway"/>
</dbReference>
<comment type="pathway">
    <text evidence="2">Metabolic intermediate biosynthesis; chorismate biosynthesis; chorismate from D-erythrose 4-phosphate and phosphoenolpyruvate: step 1/7.</text>
</comment>
<dbReference type="STRING" id="501024.RTCCBAU85039_6144"/>
<dbReference type="GO" id="GO:0008652">
    <property type="term" value="P:amino acid biosynthetic process"/>
    <property type="evidence" value="ECO:0007669"/>
    <property type="project" value="UniProtKB-KW"/>
</dbReference>
<evidence type="ECO:0000256" key="4">
    <source>
        <dbReference type="ARBA" id="ARBA00012694"/>
    </source>
</evidence>
<dbReference type="InterPro" id="IPR013785">
    <property type="entry name" value="Aldolase_TIM"/>
</dbReference>
<dbReference type="PANTHER" id="PTHR21225:SF12">
    <property type="entry name" value="PHOSPHO-2-DEHYDRO-3-DEOXYHEPTONATE ALDOLASE, TYROSINE-INHIBITED"/>
    <property type="match status" value="1"/>
</dbReference>
<evidence type="ECO:0000256" key="3">
    <source>
        <dbReference type="ARBA" id="ARBA00007985"/>
    </source>
</evidence>
<gene>
    <name evidence="13" type="primary">aroG_1</name>
    <name evidence="13" type="ORF">RTCCBAU85039_6144</name>
</gene>